<feature type="transmembrane region" description="Helical" evidence="9">
    <location>
        <begin position="54"/>
        <end position="73"/>
    </location>
</feature>
<dbReference type="RefSeq" id="WP_261968478.1">
    <property type="nucleotide sequence ID" value="NZ_JAHHZF010000004.1"/>
</dbReference>
<evidence type="ECO:0000256" key="4">
    <source>
        <dbReference type="ARBA" id="ARBA00022519"/>
    </source>
</evidence>
<evidence type="ECO:0000256" key="9">
    <source>
        <dbReference type="RuleBase" id="RU369079"/>
    </source>
</evidence>
<reference evidence="11 12" key="1">
    <citation type="submission" date="2021-06" db="EMBL/GenBank/DDBJ databases">
        <authorList>
            <person name="Grouzdev D.S."/>
            <person name="Koziaeva V."/>
        </authorList>
    </citation>
    <scope>NUCLEOTIDE SEQUENCE [LARGE SCALE GENOMIC DNA]</scope>
    <source>
        <strain evidence="11 12">22</strain>
    </source>
</reference>
<dbReference type="GO" id="GO:0005886">
    <property type="term" value="C:plasma membrane"/>
    <property type="evidence" value="ECO:0007669"/>
    <property type="project" value="UniProtKB-SubCell"/>
</dbReference>
<dbReference type="EMBL" id="JAHHZF010000004">
    <property type="protein sequence ID" value="MBT9289879.1"/>
    <property type="molecule type" value="Genomic_DNA"/>
</dbReference>
<evidence type="ECO:0000256" key="8">
    <source>
        <dbReference type="ARBA" id="ARBA00038436"/>
    </source>
</evidence>
<protein>
    <recommendedName>
        <fullName evidence="9">TRAP transporter small permease protein</fullName>
    </recommendedName>
</protein>
<dbReference type="PANTHER" id="PTHR35011">
    <property type="entry name" value="2,3-DIKETO-L-GULONATE TRAP TRANSPORTER SMALL PERMEASE PROTEIN YIAM"/>
    <property type="match status" value="1"/>
</dbReference>
<evidence type="ECO:0000256" key="3">
    <source>
        <dbReference type="ARBA" id="ARBA00022475"/>
    </source>
</evidence>
<keyword evidence="12" id="KW-1185">Reference proteome</keyword>
<dbReference type="AlphaFoldDB" id="A0A947GIM3"/>
<comment type="similarity">
    <text evidence="8 9">Belongs to the TRAP transporter small permease family.</text>
</comment>
<dbReference type="PANTHER" id="PTHR35011:SF2">
    <property type="entry name" value="2,3-DIKETO-L-GULONATE TRAP TRANSPORTER SMALL PERMEASE PROTEIN YIAM"/>
    <property type="match status" value="1"/>
</dbReference>
<feature type="transmembrane region" description="Helical" evidence="9">
    <location>
        <begin position="134"/>
        <end position="154"/>
    </location>
</feature>
<feature type="transmembrane region" description="Helical" evidence="9">
    <location>
        <begin position="93"/>
        <end position="114"/>
    </location>
</feature>
<name>A0A947GIM3_9HYPH</name>
<dbReference type="Pfam" id="PF04290">
    <property type="entry name" value="DctQ"/>
    <property type="match status" value="1"/>
</dbReference>
<keyword evidence="6 9" id="KW-1133">Transmembrane helix</keyword>
<evidence type="ECO:0000256" key="7">
    <source>
        <dbReference type="ARBA" id="ARBA00023136"/>
    </source>
</evidence>
<keyword evidence="3" id="KW-1003">Cell membrane</keyword>
<feature type="transmembrane region" description="Helical" evidence="9">
    <location>
        <begin position="21"/>
        <end position="42"/>
    </location>
</feature>
<comment type="function">
    <text evidence="9">Part of the tripartite ATP-independent periplasmic (TRAP) transport system.</text>
</comment>
<organism evidence="11 12">
    <name type="scientific">Prosthecodimorpha staleyi</name>
    <dbReference type="NCBI Taxonomy" id="2840188"/>
    <lineage>
        <taxon>Bacteria</taxon>
        <taxon>Pseudomonadati</taxon>
        <taxon>Pseudomonadota</taxon>
        <taxon>Alphaproteobacteria</taxon>
        <taxon>Hyphomicrobiales</taxon>
        <taxon>Ancalomicrobiaceae</taxon>
        <taxon>Prosthecodimorpha</taxon>
    </lineage>
</organism>
<keyword evidence="4 9" id="KW-0997">Cell inner membrane</keyword>
<keyword evidence="2 9" id="KW-0813">Transport</keyword>
<evidence type="ECO:0000256" key="2">
    <source>
        <dbReference type="ARBA" id="ARBA00022448"/>
    </source>
</evidence>
<evidence type="ECO:0000256" key="1">
    <source>
        <dbReference type="ARBA" id="ARBA00004429"/>
    </source>
</evidence>
<keyword evidence="5 9" id="KW-0812">Transmembrane</keyword>
<dbReference type="GO" id="GO:0022857">
    <property type="term" value="F:transmembrane transporter activity"/>
    <property type="evidence" value="ECO:0007669"/>
    <property type="project" value="UniProtKB-UniRule"/>
</dbReference>
<evidence type="ECO:0000256" key="6">
    <source>
        <dbReference type="ARBA" id="ARBA00022989"/>
    </source>
</evidence>
<accession>A0A947GIM3</accession>
<comment type="subcellular location">
    <subcellularLocation>
        <location evidence="1 9">Cell inner membrane</location>
        <topology evidence="1 9">Multi-pass membrane protein</topology>
    </subcellularLocation>
</comment>
<keyword evidence="7 9" id="KW-0472">Membrane</keyword>
<evidence type="ECO:0000313" key="12">
    <source>
        <dbReference type="Proteomes" id="UP000766595"/>
    </source>
</evidence>
<dbReference type="GO" id="GO:0015740">
    <property type="term" value="P:C4-dicarboxylate transport"/>
    <property type="evidence" value="ECO:0007669"/>
    <property type="project" value="TreeGrafter"/>
</dbReference>
<evidence type="ECO:0000259" key="10">
    <source>
        <dbReference type="Pfam" id="PF04290"/>
    </source>
</evidence>
<comment type="subunit">
    <text evidence="9">The complex comprises the extracytoplasmic solute receptor protein and the two transmembrane proteins.</text>
</comment>
<dbReference type="InterPro" id="IPR007387">
    <property type="entry name" value="TRAP_DctQ"/>
</dbReference>
<evidence type="ECO:0000313" key="11">
    <source>
        <dbReference type="EMBL" id="MBT9289879.1"/>
    </source>
</evidence>
<comment type="caution">
    <text evidence="11">The sequence shown here is derived from an EMBL/GenBank/DDBJ whole genome shotgun (WGS) entry which is preliminary data.</text>
</comment>
<evidence type="ECO:0000256" key="5">
    <source>
        <dbReference type="ARBA" id="ARBA00022692"/>
    </source>
</evidence>
<proteinExistence type="inferred from homology"/>
<gene>
    <name evidence="11" type="ORF">KL771_10450</name>
</gene>
<dbReference type="InterPro" id="IPR055348">
    <property type="entry name" value="DctQ"/>
</dbReference>
<dbReference type="Proteomes" id="UP000766595">
    <property type="component" value="Unassembled WGS sequence"/>
</dbReference>
<sequence length="192" mass="20853">MTAAGTRGCGLASSFRRAAGFLSAAGIAVVFALFVYGVAMRYLFDRPVGFVDEAVTLISVWSTFWTAAFVLKWPEHIAFDVVYANVAAPAQRVLLLAGATGFVILMGAAMPGMVDYTLFLWRERTDVMLLRLDWVYAVFPAFFAVMLLRFVLVIRRLVGAGWRAEVAHWSGADLDGGDDGPDTTRNTSEGGA</sequence>
<feature type="domain" description="Tripartite ATP-independent periplasmic transporters DctQ component" evidence="10">
    <location>
        <begin position="31"/>
        <end position="158"/>
    </location>
</feature>